<evidence type="ECO:0000313" key="1">
    <source>
        <dbReference type="EMBL" id="SER42261.1"/>
    </source>
</evidence>
<protein>
    <recommendedName>
        <fullName evidence="3">Calcineurin-like phosphoesterase domain-containing protein</fullName>
    </recommendedName>
</protein>
<evidence type="ECO:0000313" key="2">
    <source>
        <dbReference type="Proteomes" id="UP000182584"/>
    </source>
</evidence>
<proteinExistence type="predicted"/>
<sequence length="120" mass="13650">MLYIRPDVTGRNNQLIEIRNSDYPSKMFDTALELGSTTVFFCGHDHYNNASLEYKGIRLTYGMSIDYLAMPGIEKETKQRGAELITIHADGSWDSEQIPLDSITKPKSHPSFIIPWTEIP</sequence>
<gene>
    <name evidence="1" type="ORF">SAMN04487884_105112</name>
</gene>
<organism evidence="1 2">
    <name type="scientific">Butyrivibrio fibrisolvens</name>
    <dbReference type="NCBI Taxonomy" id="831"/>
    <lineage>
        <taxon>Bacteria</taxon>
        <taxon>Bacillati</taxon>
        <taxon>Bacillota</taxon>
        <taxon>Clostridia</taxon>
        <taxon>Lachnospirales</taxon>
        <taxon>Lachnospiraceae</taxon>
        <taxon>Butyrivibrio</taxon>
    </lineage>
</organism>
<dbReference type="Proteomes" id="UP000182584">
    <property type="component" value="Unassembled WGS sequence"/>
</dbReference>
<accession>A0A1H9P2C3</accession>
<dbReference type="EMBL" id="FOGJ01000005">
    <property type="protein sequence ID" value="SER42261.1"/>
    <property type="molecule type" value="Genomic_DNA"/>
</dbReference>
<dbReference type="AlphaFoldDB" id="A0A1H9P2C3"/>
<reference evidence="1 2" key="1">
    <citation type="submission" date="2016-10" db="EMBL/GenBank/DDBJ databases">
        <authorList>
            <person name="de Groot N.N."/>
        </authorList>
    </citation>
    <scope>NUCLEOTIDE SEQUENCE [LARGE SCALE GENOMIC DNA]</scope>
    <source>
        <strain evidence="1 2">AR40</strain>
    </source>
</reference>
<evidence type="ECO:0008006" key="3">
    <source>
        <dbReference type="Google" id="ProtNLM"/>
    </source>
</evidence>
<name>A0A1H9P2C3_BUTFI</name>